<evidence type="ECO:0000256" key="3">
    <source>
        <dbReference type="ARBA" id="ARBA00022777"/>
    </source>
</evidence>
<dbReference type="PROSITE" id="PS50011">
    <property type="entry name" value="PROTEIN_KINASE_DOM"/>
    <property type="match status" value="1"/>
</dbReference>
<reference evidence="12" key="2">
    <citation type="submission" date="2015-06" db="UniProtKB">
        <authorList>
            <consortium name="EnsemblMetazoa"/>
        </authorList>
    </citation>
    <scope>IDENTIFICATION</scope>
</reference>
<dbReference type="EMBL" id="CAQQ02192267">
    <property type="status" value="NOT_ANNOTATED_CDS"/>
    <property type="molecule type" value="Genomic_DNA"/>
</dbReference>
<keyword evidence="1" id="KW-0808">Transferase</keyword>
<keyword evidence="5" id="KW-0810">Translation regulation</keyword>
<dbReference type="HOGENOM" id="CLU_475112_0_0_1"/>
<dbReference type="InterPro" id="IPR011009">
    <property type="entry name" value="Kinase-like_dom_sf"/>
</dbReference>
<evidence type="ECO:0000256" key="1">
    <source>
        <dbReference type="ARBA" id="ARBA00022679"/>
    </source>
</evidence>
<feature type="binding site" evidence="10">
    <location>
        <position position="509"/>
    </location>
    <ligand>
        <name>ATP</name>
        <dbReference type="ChEBI" id="CHEBI:30616"/>
    </ligand>
</feature>
<dbReference type="SUPFAM" id="SSF50998">
    <property type="entry name" value="Quinoprotein alcohol dehydrogenase-like"/>
    <property type="match status" value="1"/>
</dbReference>
<protein>
    <recommendedName>
        <fullName evidence="8">PRKR-like endoplasmic reticulum kinase</fullName>
    </recommendedName>
</protein>
<evidence type="ECO:0000256" key="7">
    <source>
        <dbReference type="ARBA" id="ARBA00023230"/>
    </source>
</evidence>
<dbReference type="SUPFAM" id="SSF56112">
    <property type="entry name" value="Protein kinase-like (PK-like)"/>
    <property type="match status" value="1"/>
</dbReference>
<dbReference type="STRING" id="36166.T1GUK6"/>
<evidence type="ECO:0000313" key="13">
    <source>
        <dbReference type="Proteomes" id="UP000015102"/>
    </source>
</evidence>
<evidence type="ECO:0000256" key="6">
    <source>
        <dbReference type="ARBA" id="ARBA00023180"/>
    </source>
</evidence>
<evidence type="ECO:0000256" key="8">
    <source>
        <dbReference type="ARBA" id="ARBA00041500"/>
    </source>
</evidence>
<dbReference type="PROSITE" id="PS00107">
    <property type="entry name" value="PROTEIN_KINASE_ATP"/>
    <property type="match status" value="1"/>
</dbReference>
<dbReference type="GO" id="GO:0012505">
    <property type="term" value="C:endomembrane system"/>
    <property type="evidence" value="ECO:0007669"/>
    <property type="project" value="UniProtKB-SubCell"/>
</dbReference>
<dbReference type="InterPro" id="IPR011047">
    <property type="entry name" value="Quinoprotein_ADH-like_sf"/>
</dbReference>
<accession>T1GUK6</accession>
<evidence type="ECO:0000259" key="11">
    <source>
        <dbReference type="PROSITE" id="PS50011"/>
    </source>
</evidence>
<dbReference type="InterPro" id="IPR017441">
    <property type="entry name" value="Protein_kinase_ATP_BS"/>
</dbReference>
<keyword evidence="13" id="KW-1185">Reference proteome</keyword>
<name>T1GUK6_MEGSC</name>
<dbReference type="GO" id="GO:0005634">
    <property type="term" value="C:nucleus"/>
    <property type="evidence" value="ECO:0007669"/>
    <property type="project" value="TreeGrafter"/>
</dbReference>
<dbReference type="Gene3D" id="3.30.200.20">
    <property type="entry name" value="Phosphorylase Kinase, domain 1"/>
    <property type="match status" value="1"/>
</dbReference>
<dbReference type="AlphaFoldDB" id="T1GUK6"/>
<comment type="subcellular location">
    <subcellularLocation>
        <location evidence="9">Endomembrane system</location>
        <topology evidence="9">Single-pass type I membrane protein</topology>
    </subcellularLocation>
</comment>
<evidence type="ECO:0000256" key="9">
    <source>
        <dbReference type="ARBA" id="ARBA00046288"/>
    </source>
</evidence>
<dbReference type="GO" id="GO:0004694">
    <property type="term" value="F:eukaryotic translation initiation factor 2alpha kinase activity"/>
    <property type="evidence" value="ECO:0007669"/>
    <property type="project" value="TreeGrafter"/>
</dbReference>
<evidence type="ECO:0000256" key="5">
    <source>
        <dbReference type="ARBA" id="ARBA00022845"/>
    </source>
</evidence>
<proteinExistence type="predicted"/>
<dbReference type="PANTHER" id="PTHR11042:SF91">
    <property type="entry name" value="EUKARYOTIC TRANSLATION INITIATION FACTOR 2-ALPHA KINASE"/>
    <property type="match status" value="1"/>
</dbReference>
<dbReference type="InterPro" id="IPR050339">
    <property type="entry name" value="CC_SR_Kinase"/>
</dbReference>
<evidence type="ECO:0000256" key="2">
    <source>
        <dbReference type="ARBA" id="ARBA00022741"/>
    </source>
</evidence>
<organism evidence="12 13">
    <name type="scientific">Megaselia scalaris</name>
    <name type="common">Humpbacked fly</name>
    <name type="synonym">Phora scalaris</name>
    <dbReference type="NCBI Taxonomy" id="36166"/>
    <lineage>
        <taxon>Eukaryota</taxon>
        <taxon>Metazoa</taxon>
        <taxon>Ecdysozoa</taxon>
        <taxon>Arthropoda</taxon>
        <taxon>Hexapoda</taxon>
        <taxon>Insecta</taxon>
        <taxon>Pterygota</taxon>
        <taxon>Neoptera</taxon>
        <taxon>Endopterygota</taxon>
        <taxon>Diptera</taxon>
        <taxon>Brachycera</taxon>
        <taxon>Muscomorpha</taxon>
        <taxon>Platypezoidea</taxon>
        <taxon>Phoridae</taxon>
        <taxon>Megaseliini</taxon>
        <taxon>Megaselia</taxon>
    </lineage>
</organism>
<dbReference type="Gene3D" id="2.130.10.10">
    <property type="entry name" value="YVTN repeat-like/Quinoprotein amine dehydrogenase"/>
    <property type="match status" value="1"/>
</dbReference>
<keyword evidence="7" id="KW-0834">Unfolded protein response</keyword>
<sequence length="636" mass="72516">MNYKNEKGLVYVHIVISAFDVRNNGELKWTLKTGTPLISSNIHNLDLTESGKFVRMIPSLSGGIYKFDGDEIDTVPITTEDLLNSSHKFSDDLVVSGGKDKVIFGVSKTSGNILYECSMQGCINATKTEAITPKDNDEHENFKENEVDDEVLVITKETQTIRAIEARTGQERWNYSVGRLELELIKSADCQSEIKTDSEDWKIDIKVSVSEGLIWVFKKNDPANVLWKYKFEHPIVSIWTMEEKSMKPVDLFNSSSWRWDHNKDEVPSLYIGMYQKQLYIQDALVEPNGNQIQDLLPKFAWDTMINSNYFIDDDKDEDGAYALVPIDNDRRQSAANSILYSSEYVNGLGFFLYSNTKSDSEIGKICSSNDSSEPNKSKSVIPSDELDPNRLVYLYLWWREISVFLITVLMARLVWSYSIMHREKEIVVIERRIPVPTAVEAIESITVEKPSSNNNSSESSLITFDSNGNTDFNSRFEVDFNFVQCLGKGGFGVVFEAKNKLDDCNYAVKRITLPNKKESRDRVLREVKTLANCEHGNIVRYYNAWVENPPTGWQEKKDSKWIQNLKSSYLDSEFNCNYSTSNDYTQNSVTSFSKSKTSVSIDMHLNETNSLDCTNLSNSLKLSLSTPQKTMSQYLQ</sequence>
<dbReference type="Pfam" id="PF00069">
    <property type="entry name" value="Pkinase"/>
    <property type="match status" value="1"/>
</dbReference>
<keyword evidence="2 10" id="KW-0547">Nucleotide-binding</keyword>
<dbReference type="GO" id="GO:0005737">
    <property type="term" value="C:cytoplasm"/>
    <property type="evidence" value="ECO:0007669"/>
    <property type="project" value="TreeGrafter"/>
</dbReference>
<evidence type="ECO:0000256" key="4">
    <source>
        <dbReference type="ARBA" id="ARBA00022840"/>
    </source>
</evidence>
<keyword evidence="3" id="KW-0418">Kinase</keyword>
<dbReference type="InterPro" id="IPR015943">
    <property type="entry name" value="WD40/YVTN_repeat-like_dom_sf"/>
</dbReference>
<dbReference type="PANTHER" id="PTHR11042">
    <property type="entry name" value="EUKARYOTIC TRANSLATION INITIATION FACTOR 2-ALPHA KINASE EIF2-ALPHA KINASE -RELATED"/>
    <property type="match status" value="1"/>
</dbReference>
<keyword evidence="4 10" id="KW-0067">ATP-binding</keyword>
<reference evidence="13" key="1">
    <citation type="submission" date="2013-02" db="EMBL/GenBank/DDBJ databases">
        <authorList>
            <person name="Hughes D."/>
        </authorList>
    </citation>
    <scope>NUCLEOTIDE SEQUENCE</scope>
    <source>
        <strain>Durham</strain>
        <strain evidence="13">NC isolate 2 -- Noor lab</strain>
    </source>
</reference>
<dbReference type="OMA" id="NDEHENF"/>
<dbReference type="GO" id="GO:0006986">
    <property type="term" value="P:response to unfolded protein"/>
    <property type="evidence" value="ECO:0007669"/>
    <property type="project" value="UniProtKB-KW"/>
</dbReference>
<evidence type="ECO:0000313" key="12">
    <source>
        <dbReference type="EnsemblMetazoa" id="MESCA007421-PA"/>
    </source>
</evidence>
<feature type="domain" description="Protein kinase" evidence="11">
    <location>
        <begin position="480"/>
        <end position="636"/>
    </location>
</feature>
<dbReference type="Proteomes" id="UP000015102">
    <property type="component" value="Unassembled WGS sequence"/>
</dbReference>
<dbReference type="InterPro" id="IPR000719">
    <property type="entry name" value="Prot_kinase_dom"/>
</dbReference>
<keyword evidence="6" id="KW-0325">Glycoprotein</keyword>
<dbReference type="GO" id="GO:0005524">
    <property type="term" value="F:ATP binding"/>
    <property type="evidence" value="ECO:0007669"/>
    <property type="project" value="UniProtKB-UniRule"/>
</dbReference>
<dbReference type="FunFam" id="3.30.200.20:FF:000193">
    <property type="entry name" value="Eukaryotic translation initiation factor 2-alpha kinase 3"/>
    <property type="match status" value="1"/>
</dbReference>
<dbReference type="EnsemblMetazoa" id="MESCA007421-RA">
    <property type="protein sequence ID" value="MESCA007421-PA"/>
    <property type="gene ID" value="MESCA007421"/>
</dbReference>
<evidence type="ECO:0000256" key="10">
    <source>
        <dbReference type="PROSITE-ProRule" id="PRU10141"/>
    </source>
</evidence>